<comment type="similarity">
    <text evidence="1">Belongs to the metallo-dependent hydrolases superfamily. TatD-type hydrolase family.</text>
</comment>
<dbReference type="AlphaFoldDB" id="A0A7K3WQA7"/>
<dbReference type="InterPro" id="IPR032466">
    <property type="entry name" value="Metal_Hydrolase"/>
</dbReference>
<evidence type="ECO:0000256" key="2">
    <source>
        <dbReference type="ARBA" id="ARBA00022723"/>
    </source>
</evidence>
<reference evidence="5 6" key="1">
    <citation type="submission" date="2020-02" db="EMBL/GenBank/DDBJ databases">
        <title>Out from the shadows clarifying the taxonomy of the family Cryomorphaceae and related taxa by utilizing the GTDB taxonomic framework.</title>
        <authorList>
            <person name="Bowman J.P."/>
        </authorList>
    </citation>
    <scope>NUCLEOTIDE SEQUENCE [LARGE SCALE GENOMIC DNA]</scope>
    <source>
        <strain evidence="5 6">QSSC 1-22</strain>
    </source>
</reference>
<dbReference type="GO" id="GO:0004536">
    <property type="term" value="F:DNA nuclease activity"/>
    <property type="evidence" value="ECO:0007669"/>
    <property type="project" value="InterPro"/>
</dbReference>
<name>A0A7K3WQA7_9FLAO</name>
<dbReference type="NCBIfam" id="TIGR00010">
    <property type="entry name" value="YchF/TatD family DNA exonuclease"/>
    <property type="match status" value="1"/>
</dbReference>
<dbReference type="PANTHER" id="PTHR46124:SF4">
    <property type="entry name" value="HYDROLASE TATD"/>
    <property type="match status" value="1"/>
</dbReference>
<evidence type="ECO:0000313" key="6">
    <source>
        <dbReference type="Proteomes" id="UP000486602"/>
    </source>
</evidence>
<keyword evidence="3 5" id="KW-0378">Hydrolase</keyword>
<dbReference type="PIRSF" id="PIRSF005902">
    <property type="entry name" value="DNase_TatD"/>
    <property type="match status" value="1"/>
</dbReference>
<feature type="binding site" evidence="4">
    <location>
        <position position="153"/>
    </location>
    <ligand>
        <name>a divalent metal cation</name>
        <dbReference type="ChEBI" id="CHEBI:60240"/>
        <label>2</label>
    </ligand>
</feature>
<protein>
    <submittedName>
        <fullName evidence="5">TatD family hydrolase</fullName>
    </submittedName>
</protein>
<dbReference type="InterPro" id="IPR001130">
    <property type="entry name" value="TatD-like"/>
</dbReference>
<evidence type="ECO:0000256" key="1">
    <source>
        <dbReference type="ARBA" id="ARBA00009275"/>
    </source>
</evidence>
<keyword evidence="2 4" id="KW-0479">Metal-binding</keyword>
<dbReference type="CDD" id="cd01310">
    <property type="entry name" value="TatD_DNAse"/>
    <property type="match status" value="1"/>
</dbReference>
<feature type="binding site" evidence="4">
    <location>
        <position position="128"/>
    </location>
    <ligand>
        <name>a divalent metal cation</name>
        <dbReference type="ChEBI" id="CHEBI:60240"/>
        <label>2</label>
    </ligand>
</feature>
<dbReference type="Gene3D" id="3.20.20.140">
    <property type="entry name" value="Metal-dependent hydrolases"/>
    <property type="match status" value="1"/>
</dbReference>
<dbReference type="Proteomes" id="UP000486602">
    <property type="component" value="Unassembled WGS sequence"/>
</dbReference>
<feature type="binding site" evidence="4">
    <location>
        <position position="92"/>
    </location>
    <ligand>
        <name>a divalent metal cation</name>
        <dbReference type="ChEBI" id="CHEBI:60240"/>
        <label>1</label>
    </ligand>
</feature>
<dbReference type="GO" id="GO:0016788">
    <property type="term" value="F:hydrolase activity, acting on ester bonds"/>
    <property type="evidence" value="ECO:0007669"/>
    <property type="project" value="InterPro"/>
</dbReference>
<proteinExistence type="inferred from homology"/>
<dbReference type="PANTHER" id="PTHR46124">
    <property type="entry name" value="D-AMINOACYL-TRNA DEACYLASE"/>
    <property type="match status" value="1"/>
</dbReference>
<keyword evidence="6" id="KW-1185">Reference proteome</keyword>
<comment type="caution">
    <text evidence="5">The sequence shown here is derived from an EMBL/GenBank/DDBJ whole genome shotgun (WGS) entry which is preliminary data.</text>
</comment>
<dbReference type="InterPro" id="IPR015991">
    <property type="entry name" value="TatD/YcfH-like"/>
</dbReference>
<gene>
    <name evidence="5" type="ORF">G3O08_10080</name>
</gene>
<evidence type="ECO:0000313" key="5">
    <source>
        <dbReference type="EMBL" id="NEN23849.1"/>
    </source>
</evidence>
<feature type="binding site" evidence="4">
    <location>
        <position position="7"/>
    </location>
    <ligand>
        <name>a divalent metal cation</name>
        <dbReference type="ChEBI" id="CHEBI:60240"/>
        <label>1</label>
    </ligand>
</feature>
<dbReference type="InterPro" id="IPR018228">
    <property type="entry name" value="DNase_TatD-rel_CS"/>
</dbReference>
<evidence type="ECO:0000256" key="4">
    <source>
        <dbReference type="PIRSR" id="PIRSR005902-1"/>
    </source>
</evidence>
<sequence length="257" mass="29313">MFDTHSHMYAKEFDSDLDECMAQALEDGVYLTALPNIDVESIERVQNLMRAYPDQTIGMMGLHPCSVKEDYKQQLATIKTELDTGRYHAVGETGIDLYWDKTYFDHQVDSFKTQIRWAKEKSLPIVIHARDSFQEIFDVLDTEYDNDLSGVFHCFTGNEAEAEKALSYDNFYLGLGGVLTFKNSGLDKVISRVDQRRLVLETDAPYLSPHPFRGKRNQTAYTKLVAQKLAEIFEVSVEELAEITTANAKKLFKLNGI</sequence>
<dbReference type="PROSITE" id="PS01091">
    <property type="entry name" value="TATD_3"/>
    <property type="match status" value="1"/>
</dbReference>
<dbReference type="SUPFAM" id="SSF51556">
    <property type="entry name" value="Metallo-dependent hydrolases"/>
    <property type="match status" value="1"/>
</dbReference>
<dbReference type="EMBL" id="JAAGVY010000016">
    <property type="protein sequence ID" value="NEN23849.1"/>
    <property type="molecule type" value="Genomic_DNA"/>
</dbReference>
<organism evidence="5 6">
    <name type="scientific">Cryomorpha ignava</name>
    <dbReference type="NCBI Taxonomy" id="101383"/>
    <lineage>
        <taxon>Bacteria</taxon>
        <taxon>Pseudomonadati</taxon>
        <taxon>Bacteroidota</taxon>
        <taxon>Flavobacteriia</taxon>
        <taxon>Flavobacteriales</taxon>
        <taxon>Cryomorphaceae</taxon>
        <taxon>Cryomorpha</taxon>
    </lineage>
</organism>
<feature type="binding site" evidence="4">
    <location>
        <position position="5"/>
    </location>
    <ligand>
        <name>a divalent metal cation</name>
        <dbReference type="ChEBI" id="CHEBI:60240"/>
        <label>1</label>
    </ligand>
</feature>
<evidence type="ECO:0000256" key="3">
    <source>
        <dbReference type="ARBA" id="ARBA00022801"/>
    </source>
</evidence>
<accession>A0A7K3WQA7</accession>
<dbReference type="GO" id="GO:0005829">
    <property type="term" value="C:cytosol"/>
    <property type="evidence" value="ECO:0007669"/>
    <property type="project" value="TreeGrafter"/>
</dbReference>
<dbReference type="Pfam" id="PF01026">
    <property type="entry name" value="TatD_DNase"/>
    <property type="match status" value="1"/>
</dbReference>
<dbReference type="GO" id="GO:0046872">
    <property type="term" value="F:metal ion binding"/>
    <property type="evidence" value="ECO:0007669"/>
    <property type="project" value="UniProtKB-KW"/>
</dbReference>
<feature type="binding site" evidence="4">
    <location>
        <position position="203"/>
    </location>
    <ligand>
        <name>a divalent metal cation</name>
        <dbReference type="ChEBI" id="CHEBI:60240"/>
        <label>1</label>
    </ligand>
</feature>
<dbReference type="FunFam" id="3.20.20.140:FF:000005">
    <property type="entry name" value="TatD family hydrolase"/>
    <property type="match status" value="1"/>
</dbReference>